<evidence type="ECO:0000313" key="3">
    <source>
        <dbReference type="Proteomes" id="UP000635726"/>
    </source>
</evidence>
<dbReference type="RefSeq" id="WP_188961445.1">
    <property type="nucleotide sequence ID" value="NZ_BMOE01000003.1"/>
</dbReference>
<dbReference type="PANTHER" id="PTHR32487:SF0">
    <property type="entry name" value="3-OXO-DELTA(4,5)-STEROID 5-BETA-REDUCTASE"/>
    <property type="match status" value="1"/>
</dbReference>
<dbReference type="CDD" id="cd08948">
    <property type="entry name" value="5beta-POR_like_SDR_a"/>
    <property type="match status" value="1"/>
</dbReference>
<organism evidence="2 3">
    <name type="scientific">Deinococcus aquiradiocola</name>
    <dbReference type="NCBI Taxonomy" id="393059"/>
    <lineage>
        <taxon>Bacteria</taxon>
        <taxon>Thermotogati</taxon>
        <taxon>Deinococcota</taxon>
        <taxon>Deinococci</taxon>
        <taxon>Deinococcales</taxon>
        <taxon>Deinococcaceae</taxon>
        <taxon>Deinococcus</taxon>
    </lineage>
</organism>
<evidence type="ECO:0000259" key="1">
    <source>
        <dbReference type="Pfam" id="PF22917"/>
    </source>
</evidence>
<dbReference type="InterPro" id="IPR036291">
    <property type="entry name" value="NAD(P)-bd_dom_sf"/>
</dbReference>
<dbReference type="Gene3D" id="3.40.50.720">
    <property type="entry name" value="NAD(P)-binding Rossmann-like Domain"/>
    <property type="match status" value="1"/>
</dbReference>
<dbReference type="EMBL" id="BMOE01000003">
    <property type="protein sequence ID" value="GGJ69868.1"/>
    <property type="molecule type" value="Genomic_DNA"/>
</dbReference>
<proteinExistence type="predicted"/>
<feature type="domain" description="PRISE-like Rossmann-fold" evidence="1">
    <location>
        <begin position="78"/>
        <end position="313"/>
    </location>
</feature>
<sequence length="368" mass="40610">MTDLPSTLPNSSAQRTALVVGASGLSGSHLARLLVREGWTVYGLSRAPSDEGAGVRPVAADLLDRDGLTRALAQVAPTHVFITSWMRNDTEAENIRVNSLMVRNVLDAVAVHRTLRHVALVTGLKHYLGPFDAYAQGASLPVTPLREDLPRLDVPNFYYAQEDEVYAAAARDGFTWSVHRPHTLIGRAVGNAMNLGTTLAVYASICRETGRPFRWPGSGAQWSGVSDVTDVDVLARHLLWAAETEAAHDQAFNVVNGDVFRWSWLWGRVAEWFGVEAAGFDGQIHPLEQELAGAEGVWADLAARHGLRESRLGRLASPWHTDLDLSRPIEVVTDMARSRRLGFTVYRSTEDSFLDLFAELRRERLIPE</sequence>
<reference evidence="2" key="2">
    <citation type="submission" date="2020-09" db="EMBL/GenBank/DDBJ databases">
        <authorList>
            <person name="Sun Q."/>
            <person name="Ohkuma M."/>
        </authorList>
    </citation>
    <scope>NUCLEOTIDE SEQUENCE</scope>
    <source>
        <strain evidence="2">JCM 14371</strain>
    </source>
</reference>
<evidence type="ECO:0000313" key="2">
    <source>
        <dbReference type="EMBL" id="GGJ69868.1"/>
    </source>
</evidence>
<name>A0A917PBV1_9DEIO</name>
<reference evidence="2" key="1">
    <citation type="journal article" date="2014" name="Int. J. Syst. Evol. Microbiol.">
        <title>Complete genome sequence of Corynebacterium casei LMG S-19264T (=DSM 44701T), isolated from a smear-ripened cheese.</title>
        <authorList>
            <consortium name="US DOE Joint Genome Institute (JGI-PGF)"/>
            <person name="Walter F."/>
            <person name="Albersmeier A."/>
            <person name="Kalinowski J."/>
            <person name="Ruckert C."/>
        </authorList>
    </citation>
    <scope>NUCLEOTIDE SEQUENCE</scope>
    <source>
        <strain evidence="2">JCM 14371</strain>
    </source>
</reference>
<dbReference type="PANTHER" id="PTHR32487">
    <property type="entry name" value="3-OXO-DELTA(4,5)-STEROID 5-BETA-REDUCTASE"/>
    <property type="match status" value="1"/>
</dbReference>
<accession>A0A917PBV1</accession>
<dbReference type="Pfam" id="PF22917">
    <property type="entry name" value="PRISE"/>
    <property type="match status" value="1"/>
</dbReference>
<dbReference type="SUPFAM" id="SSF51735">
    <property type="entry name" value="NAD(P)-binding Rossmann-fold domains"/>
    <property type="match status" value="1"/>
</dbReference>
<keyword evidence="3" id="KW-1185">Reference proteome</keyword>
<dbReference type="InterPro" id="IPR055222">
    <property type="entry name" value="PRISE-like_Rossmann-fold"/>
</dbReference>
<dbReference type="AlphaFoldDB" id="A0A917PBV1"/>
<dbReference type="Proteomes" id="UP000635726">
    <property type="component" value="Unassembled WGS sequence"/>
</dbReference>
<gene>
    <name evidence="2" type="ORF">GCM10008939_12820</name>
</gene>
<comment type="caution">
    <text evidence="2">The sequence shown here is derived from an EMBL/GenBank/DDBJ whole genome shotgun (WGS) entry which is preliminary data.</text>
</comment>
<protein>
    <submittedName>
        <fullName evidence="2">NAD dependent epimerase/dehydratase</fullName>
    </submittedName>
</protein>